<comment type="caution">
    <text evidence="1">The sequence shown here is derived from an EMBL/GenBank/DDBJ whole genome shotgun (WGS) entry which is preliminary data.</text>
</comment>
<dbReference type="EMBL" id="QSSQ01000007">
    <property type="protein sequence ID" value="RGM05405.1"/>
    <property type="molecule type" value="Genomic_DNA"/>
</dbReference>
<evidence type="ECO:0000313" key="1">
    <source>
        <dbReference type="EMBL" id="RGM05405.1"/>
    </source>
</evidence>
<proteinExistence type="predicted"/>
<gene>
    <name evidence="1" type="ORF">DXC39_10695</name>
</gene>
<protein>
    <submittedName>
        <fullName evidence="1">Uncharacterized protein</fullName>
    </submittedName>
</protein>
<evidence type="ECO:0000313" key="2">
    <source>
        <dbReference type="Proteomes" id="UP000261257"/>
    </source>
</evidence>
<sequence>MMKFMGFTIESREEQRKREEEALHHYFRYGAKHRNKVGRLLEELIPGEKREHLIMYYLQIKDAMEKGGTQDFDEAVKRINPKSRIISVNKTIHQYYKAVMEADADIKEDLELPTAEEIKKRERGAENGGY</sequence>
<organism evidence="1 2">
    <name type="scientific">Hungatella hathewayi</name>
    <dbReference type="NCBI Taxonomy" id="154046"/>
    <lineage>
        <taxon>Bacteria</taxon>
        <taxon>Bacillati</taxon>
        <taxon>Bacillota</taxon>
        <taxon>Clostridia</taxon>
        <taxon>Lachnospirales</taxon>
        <taxon>Lachnospiraceae</taxon>
        <taxon>Hungatella</taxon>
    </lineage>
</organism>
<accession>A0A3E4UB30</accession>
<reference evidence="1 2" key="1">
    <citation type="submission" date="2018-08" db="EMBL/GenBank/DDBJ databases">
        <title>A genome reference for cultivated species of the human gut microbiota.</title>
        <authorList>
            <person name="Zou Y."/>
            <person name="Xue W."/>
            <person name="Luo G."/>
        </authorList>
    </citation>
    <scope>NUCLEOTIDE SEQUENCE [LARGE SCALE GENOMIC DNA]</scope>
    <source>
        <strain evidence="1 2">TF05-11AC</strain>
    </source>
</reference>
<dbReference type="AlphaFoldDB" id="A0A3E4UB30"/>
<dbReference type="Proteomes" id="UP000261257">
    <property type="component" value="Unassembled WGS sequence"/>
</dbReference>
<name>A0A3E4UB30_9FIRM</name>